<comment type="caution">
    <text evidence="1">The sequence shown here is derived from an EMBL/GenBank/DDBJ whole genome shotgun (WGS) entry which is preliminary data.</text>
</comment>
<dbReference type="Proteomes" id="UP000250831">
    <property type="component" value="Unassembled WGS sequence"/>
</dbReference>
<dbReference type="EMBL" id="QCXX01000006">
    <property type="protein sequence ID" value="PUV22506.1"/>
    <property type="molecule type" value="Genomic_DNA"/>
</dbReference>
<dbReference type="AlphaFoldDB" id="A0A363NNX4"/>
<sequence length="387" mass="44756">MITTEIQNIFEFISFLDSNKKNYIGKYLPICEELEKLIGQRNQLKPHDNYRDKQQYDVLQKEISPKFEILLSKVYHPVMDKLAELDIWSGDRALASISNYVSSAAINFKSTFESVDVPIIIAYKNKYLNFRKETNSNFLTLELVFSLLDRDLKELFDYFKDSDEDEFNALMAELIQCNSLEEAMRLHQENPSQNKRFSIPSLNVPNAANENSEQIIEIDRYDMLTHPVKKTKSSFEEAIYRIKLLKRFIENNNGNRAFKSPENQNESAFQLVFKSICSDSIWDINSEVNNGRGPVDFTVSKGANDKTVIELKLAKSSKLKQNLQYQVDIYKKANRTDQSVIAILHFNKAEHNRAVKILKELKLDKLKNIILIDGEEKPSASNVKNTD</sequence>
<dbReference type="RefSeq" id="WP_108635534.1">
    <property type="nucleotide sequence ID" value="NZ_QCXX01000006.1"/>
</dbReference>
<protein>
    <submittedName>
        <fullName evidence="1">Uncharacterized protein</fullName>
    </submittedName>
</protein>
<reference evidence="1 2" key="1">
    <citation type="submission" date="2018-04" db="EMBL/GenBank/DDBJ databases">
        <title>Sphingobacterium sp. M46 Genome.</title>
        <authorList>
            <person name="Cheng J."/>
            <person name="Li Y."/>
        </authorList>
    </citation>
    <scope>NUCLEOTIDE SEQUENCE [LARGE SCALE GENOMIC DNA]</scope>
    <source>
        <strain evidence="1 2">M46</strain>
    </source>
</reference>
<dbReference type="OrthoDB" id="212459at2"/>
<gene>
    <name evidence="1" type="ORF">DCO56_20055</name>
</gene>
<accession>A0A363NNX4</accession>
<evidence type="ECO:0000313" key="2">
    <source>
        <dbReference type="Proteomes" id="UP000250831"/>
    </source>
</evidence>
<name>A0A363NNX4_9SPHI</name>
<keyword evidence="2" id="KW-1185">Reference proteome</keyword>
<evidence type="ECO:0000313" key="1">
    <source>
        <dbReference type="EMBL" id="PUV22506.1"/>
    </source>
</evidence>
<proteinExistence type="predicted"/>
<organism evidence="1 2">
    <name type="scientific">Sphingobacterium athyrii</name>
    <dbReference type="NCBI Taxonomy" id="2152717"/>
    <lineage>
        <taxon>Bacteria</taxon>
        <taxon>Pseudomonadati</taxon>
        <taxon>Bacteroidota</taxon>
        <taxon>Sphingobacteriia</taxon>
        <taxon>Sphingobacteriales</taxon>
        <taxon>Sphingobacteriaceae</taxon>
        <taxon>Sphingobacterium</taxon>
    </lineage>
</organism>